<dbReference type="Gene3D" id="3.30.70.1450">
    <property type="entry name" value="Regulator of K+ conductance, C-terminal domain"/>
    <property type="match status" value="1"/>
</dbReference>
<dbReference type="InterPro" id="IPR006037">
    <property type="entry name" value="RCK_C"/>
</dbReference>
<feature type="domain" description="RCK C-terminal" evidence="1">
    <location>
        <begin position="75"/>
        <end position="159"/>
    </location>
</feature>
<gene>
    <name evidence="2" type="ORF">ACFQHK_17490</name>
</gene>
<dbReference type="InterPro" id="IPR058776">
    <property type="entry name" value="KhtT-like_N"/>
</dbReference>
<dbReference type="EMBL" id="JBHSXM010000004">
    <property type="protein sequence ID" value="MFC6838278.1"/>
    <property type="molecule type" value="Genomic_DNA"/>
</dbReference>
<accession>A0ABD5UHB7</accession>
<comment type="caution">
    <text evidence="2">The sequence shown here is derived from an EMBL/GenBank/DDBJ whole genome shotgun (WGS) entry which is preliminary data.</text>
</comment>
<dbReference type="RefSeq" id="WP_304449981.1">
    <property type="nucleotide sequence ID" value="NZ_JARRAH010000004.1"/>
</dbReference>
<evidence type="ECO:0000313" key="2">
    <source>
        <dbReference type="EMBL" id="MFC6838278.1"/>
    </source>
</evidence>
<organism evidence="2 3">
    <name type="scientific">Halomarina ordinaria</name>
    <dbReference type="NCBI Taxonomy" id="3033939"/>
    <lineage>
        <taxon>Archaea</taxon>
        <taxon>Methanobacteriati</taxon>
        <taxon>Methanobacteriota</taxon>
        <taxon>Stenosarchaea group</taxon>
        <taxon>Halobacteria</taxon>
        <taxon>Halobacteriales</taxon>
        <taxon>Natronomonadaceae</taxon>
        <taxon>Halomarina</taxon>
    </lineage>
</organism>
<dbReference type="PANTHER" id="PTHR30445:SF8">
    <property type="entry name" value="K(+)_H(+) ANTIPORTER SUBUNIT KHTT"/>
    <property type="match status" value="1"/>
</dbReference>
<reference evidence="2 3" key="1">
    <citation type="journal article" date="2019" name="Int. J. Syst. Evol. Microbiol.">
        <title>The Global Catalogue of Microorganisms (GCM) 10K type strain sequencing project: providing services to taxonomists for standard genome sequencing and annotation.</title>
        <authorList>
            <consortium name="The Broad Institute Genomics Platform"/>
            <consortium name="The Broad Institute Genome Sequencing Center for Infectious Disease"/>
            <person name="Wu L."/>
            <person name="Ma J."/>
        </authorList>
    </citation>
    <scope>NUCLEOTIDE SEQUENCE [LARGE SCALE GENOMIC DNA]</scope>
    <source>
        <strain evidence="2 3">PSRA2</strain>
    </source>
</reference>
<dbReference type="InterPro" id="IPR036721">
    <property type="entry name" value="RCK_C_sf"/>
</dbReference>
<dbReference type="AlphaFoldDB" id="A0ABD5UHB7"/>
<dbReference type="Pfam" id="PF25991">
    <property type="entry name" value="KhtT_N"/>
    <property type="match status" value="1"/>
</dbReference>
<sequence length="161" mass="17666">MTVYETDLPGVGRKFDLELADDSLASVVIHHDGRCELYKRPNREANGEKLLDLTGEEANKLGSILEGAYFESVNVDELTVPLGDAIIEWIDIPEDSPIAGQTLEESKIKRQTGTTVIAVQRDTETIPNPGADFELHSEDILVAIGTREEHAALDDLVERGP</sequence>
<dbReference type="InterPro" id="IPR026278">
    <property type="entry name" value="KhtT"/>
</dbReference>
<protein>
    <submittedName>
        <fullName evidence="2">Cation:proton antiporter regulatory subunit</fullName>
    </submittedName>
</protein>
<evidence type="ECO:0000313" key="3">
    <source>
        <dbReference type="Proteomes" id="UP001596406"/>
    </source>
</evidence>
<evidence type="ECO:0000259" key="1">
    <source>
        <dbReference type="PROSITE" id="PS51202"/>
    </source>
</evidence>
<dbReference type="PROSITE" id="PS51202">
    <property type="entry name" value="RCK_C"/>
    <property type="match status" value="1"/>
</dbReference>
<dbReference type="Proteomes" id="UP001596406">
    <property type="component" value="Unassembled WGS sequence"/>
</dbReference>
<dbReference type="SUPFAM" id="SSF116726">
    <property type="entry name" value="TrkA C-terminal domain-like"/>
    <property type="match status" value="1"/>
</dbReference>
<proteinExistence type="predicted"/>
<dbReference type="InterPro" id="IPR050144">
    <property type="entry name" value="AAE_transporter"/>
</dbReference>
<dbReference type="PIRSF" id="PIRSF005028">
    <property type="entry name" value="KhtT"/>
    <property type="match status" value="1"/>
</dbReference>
<keyword evidence="3" id="KW-1185">Reference proteome</keyword>
<name>A0ABD5UHB7_9EURY</name>
<dbReference type="PANTHER" id="PTHR30445">
    <property type="entry name" value="K(+)_H(+) ANTIPORTER SUBUNIT KHTT"/>
    <property type="match status" value="1"/>
</dbReference>
<dbReference type="Pfam" id="PF02080">
    <property type="entry name" value="TrkA_C"/>
    <property type="match status" value="1"/>
</dbReference>